<name>A0ABP7Y384_9ACTN</name>
<sequence length="86" mass="9351">MVDTVVVGRRRAGGRAAAERLHALRAAGRRQLAAGAFHRLGLTTDDHTRKPALDTYKGLIARHGRGDAHQSVALLLHPQRQCNTLP</sequence>
<organism evidence="1 2">
    <name type="scientific">Streptomyces tunisiensis</name>
    <dbReference type="NCBI Taxonomy" id="948699"/>
    <lineage>
        <taxon>Bacteria</taxon>
        <taxon>Bacillati</taxon>
        <taxon>Actinomycetota</taxon>
        <taxon>Actinomycetes</taxon>
        <taxon>Kitasatosporales</taxon>
        <taxon>Streptomycetaceae</taxon>
        <taxon>Streptomyces</taxon>
    </lineage>
</organism>
<protein>
    <submittedName>
        <fullName evidence="1">Uncharacterized protein</fullName>
    </submittedName>
</protein>
<evidence type="ECO:0000313" key="2">
    <source>
        <dbReference type="Proteomes" id="UP001501845"/>
    </source>
</evidence>
<reference evidence="2" key="1">
    <citation type="journal article" date="2019" name="Int. J. Syst. Evol. Microbiol.">
        <title>The Global Catalogue of Microorganisms (GCM) 10K type strain sequencing project: providing services to taxonomists for standard genome sequencing and annotation.</title>
        <authorList>
            <consortium name="The Broad Institute Genomics Platform"/>
            <consortium name="The Broad Institute Genome Sequencing Center for Infectious Disease"/>
            <person name="Wu L."/>
            <person name="Ma J."/>
        </authorList>
    </citation>
    <scope>NUCLEOTIDE SEQUENCE [LARGE SCALE GENOMIC DNA]</scope>
    <source>
        <strain evidence="2">JCM 17589</strain>
    </source>
</reference>
<gene>
    <name evidence="1" type="ORF">GCM10022285_18230</name>
</gene>
<keyword evidence="2" id="KW-1185">Reference proteome</keyword>
<evidence type="ECO:0000313" key="1">
    <source>
        <dbReference type="EMBL" id="GAA4130046.1"/>
    </source>
</evidence>
<accession>A0ABP7Y384</accession>
<proteinExistence type="predicted"/>
<dbReference type="EMBL" id="BAABBU010000007">
    <property type="protein sequence ID" value="GAA4130046.1"/>
    <property type="molecule type" value="Genomic_DNA"/>
</dbReference>
<comment type="caution">
    <text evidence="1">The sequence shown here is derived from an EMBL/GenBank/DDBJ whole genome shotgun (WGS) entry which is preliminary data.</text>
</comment>
<dbReference type="Proteomes" id="UP001501845">
    <property type="component" value="Unassembled WGS sequence"/>
</dbReference>